<dbReference type="PANTHER" id="PTHR43290">
    <property type="entry name" value="MEVALONATE KINASE"/>
    <property type="match status" value="1"/>
</dbReference>
<dbReference type="EC" id="2.7.1.36" evidence="11"/>
<dbReference type="SUPFAM" id="SSF55060">
    <property type="entry name" value="GHMP Kinase, C-terminal domain"/>
    <property type="match status" value="1"/>
</dbReference>
<dbReference type="PRINTS" id="PR00959">
    <property type="entry name" value="MEVGALKINASE"/>
</dbReference>
<protein>
    <submittedName>
        <fullName evidence="11">Mevalonate kinase, mevalonate kinase</fullName>
        <ecNumber evidence="11">2.7.1.36</ecNumber>
    </submittedName>
</protein>
<comment type="caution">
    <text evidence="11">The sequence shown here is derived from an EMBL/GenBank/DDBJ whole genome shotgun (WGS) entry which is preliminary data.</text>
</comment>
<dbReference type="InterPro" id="IPR006204">
    <property type="entry name" value="GHMP_kinase_N_dom"/>
</dbReference>
<proteinExistence type="predicted"/>
<dbReference type="Proteomes" id="UP000034894">
    <property type="component" value="Unassembled WGS sequence"/>
</dbReference>
<evidence type="ECO:0000256" key="5">
    <source>
        <dbReference type="ARBA" id="ARBA00022777"/>
    </source>
</evidence>
<evidence type="ECO:0000256" key="6">
    <source>
        <dbReference type="ARBA" id="ARBA00022840"/>
    </source>
</evidence>
<comment type="pathway">
    <text evidence="9">Isoprenoid biosynthesis; isopentenyl diphosphate biosynthesis via mevalonate pathway; isopentenyl diphosphate from (R)-mevalonate: step 1/3.</text>
</comment>
<dbReference type="InterPro" id="IPR036554">
    <property type="entry name" value="GHMP_kinase_C_sf"/>
</dbReference>
<evidence type="ECO:0000259" key="10">
    <source>
        <dbReference type="Pfam" id="PF00288"/>
    </source>
</evidence>
<evidence type="ECO:0000256" key="3">
    <source>
        <dbReference type="ARBA" id="ARBA00022679"/>
    </source>
</evidence>
<dbReference type="InterPro" id="IPR014721">
    <property type="entry name" value="Ribsml_uS5_D2-typ_fold_subgr"/>
</dbReference>
<dbReference type="AlphaFoldDB" id="A0A0G1DJ38"/>
<dbReference type="PANTHER" id="PTHR43290:SF2">
    <property type="entry name" value="MEVALONATE KINASE"/>
    <property type="match status" value="1"/>
</dbReference>
<dbReference type="InterPro" id="IPR006205">
    <property type="entry name" value="Mev_gal_kin"/>
</dbReference>
<dbReference type="GO" id="GO:0019287">
    <property type="term" value="P:isopentenyl diphosphate biosynthetic process, mevalonate pathway"/>
    <property type="evidence" value="ECO:0007669"/>
    <property type="project" value="UniProtKB-UniPathway"/>
</dbReference>
<keyword evidence="1" id="KW-0963">Cytoplasm</keyword>
<keyword evidence="5 11" id="KW-0418">Kinase</keyword>
<keyword evidence="6" id="KW-0067">ATP-binding</keyword>
<dbReference type="GO" id="GO:0005524">
    <property type="term" value="F:ATP binding"/>
    <property type="evidence" value="ECO:0007669"/>
    <property type="project" value="UniProtKB-KW"/>
</dbReference>
<dbReference type="GO" id="GO:0005829">
    <property type="term" value="C:cytosol"/>
    <property type="evidence" value="ECO:0007669"/>
    <property type="project" value="TreeGrafter"/>
</dbReference>
<evidence type="ECO:0000256" key="8">
    <source>
        <dbReference type="ARBA" id="ARBA00023098"/>
    </source>
</evidence>
<sequence length="314" mass="34389">MASITVSVPGKIYLLGEHAVVYGKPALLAAINKRVYATVSEARSSEHHIEAEDKQFVANILSLVSQHLKTESIPPLSVKVTSQLKKGYHLGSSAATAAAVIAGCLYFLKKIWNPELTNRLAFESEKVIHGNPSGADNTAVVFGGIIWFRKELTYLKSIWQLPVRRTKLLRNFYLLDTGKPEETTKDLVAAVGEGRENQPGIYERLFNRNEFETKKLAEALKKGDETEFMGAIKAGSRTLEKMGVVSTRVSVLIKQIEKIGGAAKILGGGGKKGAAGYLLAYHRDVKIINHFTGQRKITCENAILGEEGIRLEKG</sequence>
<name>A0A0G1DJ38_9BACT</name>
<keyword evidence="3 11" id="KW-0808">Transferase</keyword>
<dbReference type="UniPathway" id="UPA00057">
    <property type="reaction ID" value="UER00098"/>
</dbReference>
<gene>
    <name evidence="11" type="ORF">UV73_C0004G0022</name>
</gene>
<evidence type="ECO:0000256" key="2">
    <source>
        <dbReference type="ARBA" id="ARBA00022516"/>
    </source>
</evidence>
<evidence type="ECO:0000256" key="1">
    <source>
        <dbReference type="ARBA" id="ARBA00022490"/>
    </source>
</evidence>
<dbReference type="Pfam" id="PF00288">
    <property type="entry name" value="GHMP_kinases_N"/>
    <property type="match status" value="1"/>
</dbReference>
<dbReference type="STRING" id="1618443.UV73_C0004G0022"/>
<keyword evidence="4" id="KW-0547">Nucleotide-binding</keyword>
<keyword evidence="8" id="KW-0443">Lipid metabolism</keyword>
<reference evidence="11 12" key="1">
    <citation type="journal article" date="2015" name="Nature">
        <title>rRNA introns, odd ribosomes, and small enigmatic genomes across a large radiation of phyla.</title>
        <authorList>
            <person name="Brown C.T."/>
            <person name="Hug L.A."/>
            <person name="Thomas B.C."/>
            <person name="Sharon I."/>
            <person name="Castelle C.J."/>
            <person name="Singh A."/>
            <person name="Wilkins M.J."/>
            <person name="Williams K.H."/>
            <person name="Banfield J.F."/>
        </authorList>
    </citation>
    <scope>NUCLEOTIDE SEQUENCE [LARGE SCALE GENOMIC DNA]</scope>
</reference>
<keyword evidence="7" id="KW-0460">Magnesium</keyword>
<dbReference type="Gene3D" id="3.30.230.10">
    <property type="match status" value="1"/>
</dbReference>
<dbReference type="EMBL" id="LCFP01000004">
    <property type="protein sequence ID" value="KKS97880.1"/>
    <property type="molecule type" value="Genomic_DNA"/>
</dbReference>
<feature type="domain" description="GHMP kinase N-terminal" evidence="10">
    <location>
        <begin position="59"/>
        <end position="144"/>
    </location>
</feature>
<dbReference type="InterPro" id="IPR020568">
    <property type="entry name" value="Ribosomal_Su5_D2-typ_SF"/>
</dbReference>
<evidence type="ECO:0000256" key="4">
    <source>
        <dbReference type="ARBA" id="ARBA00022741"/>
    </source>
</evidence>
<dbReference type="SUPFAM" id="SSF54211">
    <property type="entry name" value="Ribosomal protein S5 domain 2-like"/>
    <property type="match status" value="1"/>
</dbReference>
<accession>A0A0G1DJ38</accession>
<dbReference type="GO" id="GO:0004496">
    <property type="term" value="F:mevalonate kinase activity"/>
    <property type="evidence" value="ECO:0007669"/>
    <property type="project" value="UniProtKB-EC"/>
</dbReference>
<organism evidence="11 12">
    <name type="scientific">Candidatus Gottesmanbacteria bacterium GW2011_GWA2_43_14</name>
    <dbReference type="NCBI Taxonomy" id="1618443"/>
    <lineage>
        <taxon>Bacteria</taxon>
        <taxon>Candidatus Gottesmaniibacteriota</taxon>
    </lineage>
</organism>
<evidence type="ECO:0000313" key="11">
    <source>
        <dbReference type="EMBL" id="KKS97880.1"/>
    </source>
</evidence>
<evidence type="ECO:0000313" key="12">
    <source>
        <dbReference type="Proteomes" id="UP000034894"/>
    </source>
</evidence>
<keyword evidence="2" id="KW-0444">Lipid biosynthesis</keyword>
<dbReference type="Gene3D" id="3.30.70.890">
    <property type="entry name" value="GHMP kinase, C-terminal domain"/>
    <property type="match status" value="1"/>
</dbReference>
<evidence type="ECO:0000256" key="7">
    <source>
        <dbReference type="ARBA" id="ARBA00022842"/>
    </source>
</evidence>
<evidence type="ECO:0000256" key="9">
    <source>
        <dbReference type="ARBA" id="ARBA00029438"/>
    </source>
</evidence>